<accession>A0A432WJD6</accession>
<dbReference type="Gene3D" id="1.10.10.10">
    <property type="entry name" value="Winged helix-like DNA-binding domain superfamily/Winged helix DNA-binding domain"/>
    <property type="match status" value="1"/>
</dbReference>
<reference evidence="5 6" key="1">
    <citation type="journal article" date="2011" name="Front. Microbiol.">
        <title>Genomic signatures of strain selection and enhancement in Bacillus atrophaeus var. globigii, a historical biowarfare simulant.</title>
        <authorList>
            <person name="Gibbons H.S."/>
            <person name="Broomall S.M."/>
            <person name="McNew L.A."/>
            <person name="Daligault H."/>
            <person name="Chapman C."/>
            <person name="Bruce D."/>
            <person name="Karavis M."/>
            <person name="Krepps M."/>
            <person name="McGregor P.A."/>
            <person name="Hong C."/>
            <person name="Park K.H."/>
            <person name="Akmal A."/>
            <person name="Feldman A."/>
            <person name="Lin J.S."/>
            <person name="Chang W.E."/>
            <person name="Higgs B.W."/>
            <person name="Demirev P."/>
            <person name="Lindquist J."/>
            <person name="Liem A."/>
            <person name="Fochler E."/>
            <person name="Read T.D."/>
            <person name="Tapia R."/>
            <person name="Johnson S."/>
            <person name="Bishop-Lilly K.A."/>
            <person name="Detter C."/>
            <person name="Han C."/>
            <person name="Sozhamannan S."/>
            <person name="Rosenzweig C.N."/>
            <person name="Skowronski E.W."/>
        </authorList>
    </citation>
    <scope>NUCLEOTIDE SEQUENCE [LARGE SCALE GENOMIC DNA]</scope>
    <source>
        <strain evidence="5 6">Y4G10-17</strain>
    </source>
</reference>
<keyword evidence="3" id="KW-0804">Transcription</keyword>
<name>A0A432WJD6_9GAMM</name>
<evidence type="ECO:0000256" key="1">
    <source>
        <dbReference type="ARBA" id="ARBA00009437"/>
    </source>
</evidence>
<dbReference type="GO" id="GO:0003700">
    <property type="term" value="F:DNA-binding transcription factor activity"/>
    <property type="evidence" value="ECO:0007669"/>
    <property type="project" value="InterPro"/>
</dbReference>
<dbReference type="PANTHER" id="PTHR30126">
    <property type="entry name" value="HTH-TYPE TRANSCRIPTIONAL REGULATOR"/>
    <property type="match status" value="1"/>
</dbReference>
<sequence length="301" mass="33278">MNKVTLKQWHMFQAVAKYGGFVQASEKVFKSPSSVHHSVTKLEEMLNVSLLKVEGRKTLLTSDGKKILCLVEKLLSDANNLESYISGLTNLQDSNIKIAVDELFPIGILRSVLQSTSSELSLKQLEITQVSTASFDDEYYSDVVLSVLNSAESGFSVKSVLSVCYVAVVGTKNLAFDSTNVVSTNALRKHTEVKVDREAATQSGGASATHNCWTVDKLSSAIELVCDGIGYAWLPYPDVQHLIAEGKLRKIVFFDQPNTRAVDFYLNVRQDFGLKPGVERIVHHFRSFDSSHKLELTARSV</sequence>
<dbReference type="Gene3D" id="3.40.190.290">
    <property type="match status" value="1"/>
</dbReference>
<organism evidence="5 6">
    <name type="scientific">Aliidiomarina soli</name>
    <dbReference type="NCBI Taxonomy" id="1928574"/>
    <lineage>
        <taxon>Bacteria</taxon>
        <taxon>Pseudomonadati</taxon>
        <taxon>Pseudomonadota</taxon>
        <taxon>Gammaproteobacteria</taxon>
        <taxon>Alteromonadales</taxon>
        <taxon>Idiomarinaceae</taxon>
        <taxon>Aliidiomarina</taxon>
    </lineage>
</organism>
<dbReference type="EMBL" id="PIPO01000002">
    <property type="protein sequence ID" value="RUO33817.1"/>
    <property type="molecule type" value="Genomic_DNA"/>
</dbReference>
<evidence type="ECO:0000256" key="2">
    <source>
        <dbReference type="ARBA" id="ARBA00023015"/>
    </source>
</evidence>
<dbReference type="Pfam" id="PF00126">
    <property type="entry name" value="HTH_1"/>
    <property type="match status" value="1"/>
</dbReference>
<dbReference type="Proteomes" id="UP000287823">
    <property type="component" value="Unassembled WGS sequence"/>
</dbReference>
<protein>
    <recommendedName>
        <fullName evidence="4">HTH lysR-type domain-containing protein</fullName>
    </recommendedName>
</protein>
<dbReference type="PANTHER" id="PTHR30126:SF88">
    <property type="entry name" value="TRANSCRIPTIONAL REGULATOR-RELATED"/>
    <property type="match status" value="1"/>
</dbReference>
<proteinExistence type="inferred from homology"/>
<gene>
    <name evidence="5" type="ORF">CWE14_04965</name>
</gene>
<dbReference type="InterPro" id="IPR036388">
    <property type="entry name" value="WH-like_DNA-bd_sf"/>
</dbReference>
<dbReference type="RefSeq" id="WP_126798382.1">
    <property type="nucleotide sequence ID" value="NZ_PIPO01000002.1"/>
</dbReference>
<feature type="domain" description="HTH lysR-type" evidence="4">
    <location>
        <begin position="4"/>
        <end position="61"/>
    </location>
</feature>
<keyword evidence="6" id="KW-1185">Reference proteome</keyword>
<evidence type="ECO:0000259" key="4">
    <source>
        <dbReference type="PROSITE" id="PS50931"/>
    </source>
</evidence>
<dbReference type="InterPro" id="IPR000847">
    <property type="entry name" value="LysR_HTH_N"/>
</dbReference>
<evidence type="ECO:0000313" key="6">
    <source>
        <dbReference type="Proteomes" id="UP000287823"/>
    </source>
</evidence>
<dbReference type="SUPFAM" id="SSF53850">
    <property type="entry name" value="Periplasmic binding protein-like II"/>
    <property type="match status" value="1"/>
</dbReference>
<comment type="caution">
    <text evidence="5">The sequence shown here is derived from an EMBL/GenBank/DDBJ whole genome shotgun (WGS) entry which is preliminary data.</text>
</comment>
<dbReference type="GO" id="GO:0000976">
    <property type="term" value="F:transcription cis-regulatory region binding"/>
    <property type="evidence" value="ECO:0007669"/>
    <property type="project" value="TreeGrafter"/>
</dbReference>
<comment type="similarity">
    <text evidence="1">Belongs to the LysR transcriptional regulatory family.</text>
</comment>
<evidence type="ECO:0000313" key="5">
    <source>
        <dbReference type="EMBL" id="RUO33817.1"/>
    </source>
</evidence>
<keyword evidence="2" id="KW-0805">Transcription regulation</keyword>
<dbReference type="AlphaFoldDB" id="A0A432WJD6"/>
<evidence type="ECO:0000256" key="3">
    <source>
        <dbReference type="ARBA" id="ARBA00023163"/>
    </source>
</evidence>
<dbReference type="PROSITE" id="PS50931">
    <property type="entry name" value="HTH_LYSR"/>
    <property type="match status" value="1"/>
</dbReference>
<dbReference type="SUPFAM" id="SSF46785">
    <property type="entry name" value="Winged helix' DNA-binding domain"/>
    <property type="match status" value="1"/>
</dbReference>
<dbReference type="InterPro" id="IPR036390">
    <property type="entry name" value="WH_DNA-bd_sf"/>
</dbReference>